<dbReference type="InterPro" id="IPR036691">
    <property type="entry name" value="Endo/exonu/phosph_ase_sf"/>
</dbReference>
<dbReference type="EMBL" id="LFCV01000244">
    <property type="protein sequence ID" value="KMJ43279.1"/>
    <property type="molecule type" value="Genomic_DNA"/>
</dbReference>
<dbReference type="InterPro" id="IPR005135">
    <property type="entry name" value="Endo/exonuclease/phosphatase"/>
</dbReference>
<dbReference type="STRING" id="880157.AB204_20595"/>
<dbReference type="Proteomes" id="UP000036277">
    <property type="component" value="Unassembled WGS sequence"/>
</dbReference>
<dbReference type="PANTHER" id="PTHR16320:SF23">
    <property type="entry name" value="SPHINGOMYELINASE C 1"/>
    <property type="match status" value="1"/>
</dbReference>
<feature type="domain" description="Endonuclease/exonuclease/phosphatase" evidence="1">
    <location>
        <begin position="26"/>
        <end position="216"/>
    </location>
</feature>
<evidence type="ECO:0000313" key="3">
    <source>
        <dbReference type="Proteomes" id="UP000036277"/>
    </source>
</evidence>
<reference evidence="2 3" key="1">
    <citation type="submission" date="2015-06" db="EMBL/GenBank/DDBJ databases">
        <title>Draft Whole-Genome Sequence of the Entomopathogenic Bacterium Xenorhabdus khoisanae.</title>
        <authorList>
            <person name="Naidoo S."/>
            <person name="Featherston J."/>
            <person name="Gray V.M."/>
        </authorList>
    </citation>
    <scope>NUCLEOTIDE SEQUENCE [LARGE SCALE GENOMIC DNA]</scope>
    <source>
        <strain evidence="2 3">MCB</strain>
    </source>
</reference>
<gene>
    <name evidence="2" type="ORF">AB204_20595</name>
</gene>
<evidence type="ECO:0000313" key="2">
    <source>
        <dbReference type="EMBL" id="KMJ43279.1"/>
    </source>
</evidence>
<keyword evidence="3" id="KW-1185">Reference proteome</keyword>
<dbReference type="SUPFAM" id="SSF56219">
    <property type="entry name" value="DNase I-like"/>
    <property type="match status" value="1"/>
</dbReference>
<comment type="caution">
    <text evidence="2">The sequence shown here is derived from an EMBL/GenBank/DDBJ whole genome shotgun (WGS) entry which is preliminary data.</text>
</comment>
<protein>
    <recommendedName>
        <fullName evidence="1">Endonuclease/exonuclease/phosphatase domain-containing protein</fullName>
    </recommendedName>
</protein>
<dbReference type="GO" id="GO:0004767">
    <property type="term" value="F:sphingomyelin phosphodiesterase activity"/>
    <property type="evidence" value="ECO:0007669"/>
    <property type="project" value="InterPro"/>
</dbReference>
<dbReference type="Gene3D" id="3.60.10.10">
    <property type="entry name" value="Endonuclease/exonuclease/phosphatase"/>
    <property type="match status" value="1"/>
</dbReference>
<sequence length="226" mass="26214">MQECFFEIYYEDMVKNSMLLTSSYKYHSNIVGYPSSFLFKDSGGAVFISKWPIVNQWEHVFTNNTFDDGLGRQQKGIIAIEINKNGQHYYMATTHTSPYEKHADIRKTQLSEIRTFIKNNLTADYPLIFMGDLNIISGSSEEDSIYSIIPELMRVVDNGYYQYSWDAQLNEMVDDNEQNTLDYIFFWNDKVHKIPSQASAQIVRPVENGNIDLSDHFAVQGVFDFE</sequence>
<evidence type="ECO:0000259" key="1">
    <source>
        <dbReference type="Pfam" id="PF03372"/>
    </source>
</evidence>
<proteinExistence type="predicted"/>
<organism evidence="2 3">
    <name type="scientific">Xenorhabdus khoisanae</name>
    <dbReference type="NCBI Taxonomy" id="880157"/>
    <lineage>
        <taxon>Bacteria</taxon>
        <taxon>Pseudomonadati</taxon>
        <taxon>Pseudomonadota</taxon>
        <taxon>Gammaproteobacteria</taxon>
        <taxon>Enterobacterales</taxon>
        <taxon>Morganellaceae</taxon>
        <taxon>Xenorhabdus</taxon>
    </lineage>
</organism>
<dbReference type="AlphaFoldDB" id="A0A0J5FMF2"/>
<dbReference type="PATRIC" id="fig|880157.4.peg.4468"/>
<accession>A0A0J5FMF2</accession>
<name>A0A0J5FMF2_9GAMM</name>
<dbReference type="PANTHER" id="PTHR16320">
    <property type="entry name" value="SPHINGOMYELINASE FAMILY MEMBER"/>
    <property type="match status" value="1"/>
</dbReference>
<dbReference type="InterPro" id="IPR038772">
    <property type="entry name" value="Sph/SMPD2-like"/>
</dbReference>
<dbReference type="Pfam" id="PF03372">
    <property type="entry name" value="Exo_endo_phos"/>
    <property type="match status" value="1"/>
</dbReference>